<evidence type="ECO:0000313" key="4">
    <source>
        <dbReference type="Proteomes" id="UP001194469"/>
    </source>
</evidence>
<evidence type="ECO:0000313" key="3">
    <source>
        <dbReference type="EMBL" id="MBG3875529.1"/>
    </source>
</evidence>
<gene>
    <name evidence="3" type="ORF">FVW20_00430</name>
</gene>
<dbReference type="InterPro" id="IPR000644">
    <property type="entry name" value="CBS_dom"/>
</dbReference>
<dbReference type="Gene3D" id="3.10.580.10">
    <property type="entry name" value="CBS-domain"/>
    <property type="match status" value="1"/>
</dbReference>
<proteinExistence type="predicted"/>
<dbReference type="EMBL" id="VRYY01000009">
    <property type="protein sequence ID" value="MBG3875529.1"/>
    <property type="molecule type" value="Genomic_DNA"/>
</dbReference>
<keyword evidence="1" id="KW-0129">CBS domain</keyword>
<sequence>MLLRKRAWDIVRDEFPKLREDDSLAEAMRKLSSCVGPDGGGGAGCLCALVYDERDMLRGALSVWDTVRFMEDSLLRSGSLRGIEEDGFDRIYRNACKVAGSTKVRDVMDRDMTQVAPDDPLLVVLESFVKKGRSYAVVTEAGKVLGVIMINDVFREISGEIISRV</sequence>
<dbReference type="Proteomes" id="UP001194469">
    <property type="component" value="Unassembled WGS sequence"/>
</dbReference>
<dbReference type="PROSITE" id="PS51371">
    <property type="entry name" value="CBS"/>
    <property type="match status" value="1"/>
</dbReference>
<dbReference type="Pfam" id="PF00571">
    <property type="entry name" value="CBS"/>
    <property type="match status" value="1"/>
</dbReference>
<organism evidence="3 4">
    <name type="scientific">Nitratidesulfovibrio oxamicus</name>
    <dbReference type="NCBI Taxonomy" id="32016"/>
    <lineage>
        <taxon>Bacteria</taxon>
        <taxon>Pseudomonadati</taxon>
        <taxon>Thermodesulfobacteriota</taxon>
        <taxon>Desulfovibrionia</taxon>
        <taxon>Desulfovibrionales</taxon>
        <taxon>Desulfovibrionaceae</taxon>
        <taxon>Nitratidesulfovibrio</taxon>
    </lineage>
</organism>
<evidence type="ECO:0000256" key="1">
    <source>
        <dbReference type="PROSITE-ProRule" id="PRU00703"/>
    </source>
</evidence>
<reference evidence="3 4" key="1">
    <citation type="submission" date="2019-08" db="EMBL/GenBank/DDBJ databases">
        <authorList>
            <person name="Luo N."/>
        </authorList>
    </citation>
    <scope>NUCLEOTIDE SEQUENCE [LARGE SCALE GENOMIC DNA]</scope>
    <source>
        <strain evidence="3 4">NCIMB 9442</strain>
    </source>
</reference>
<dbReference type="SUPFAM" id="SSF54631">
    <property type="entry name" value="CBS-domain pair"/>
    <property type="match status" value="1"/>
</dbReference>
<comment type="caution">
    <text evidence="3">The sequence shown here is derived from an EMBL/GenBank/DDBJ whole genome shotgun (WGS) entry which is preliminary data.</text>
</comment>
<dbReference type="RefSeq" id="WP_196607814.1">
    <property type="nucleotide sequence ID" value="NZ_VRYY01000009.1"/>
</dbReference>
<evidence type="ECO:0000259" key="2">
    <source>
        <dbReference type="PROSITE" id="PS51371"/>
    </source>
</evidence>
<protein>
    <submittedName>
        <fullName evidence="3">CBS domain-containing protein</fullName>
    </submittedName>
</protein>
<keyword evidence="4" id="KW-1185">Reference proteome</keyword>
<feature type="domain" description="CBS" evidence="2">
    <location>
        <begin position="108"/>
        <end position="164"/>
    </location>
</feature>
<name>A0ABS0IZB5_9BACT</name>
<dbReference type="InterPro" id="IPR046342">
    <property type="entry name" value="CBS_dom_sf"/>
</dbReference>
<accession>A0ABS0IZB5</accession>